<dbReference type="EMBL" id="KV878212">
    <property type="protein sequence ID" value="OJJ35314.1"/>
    <property type="molecule type" value="Genomic_DNA"/>
</dbReference>
<dbReference type="OrthoDB" id="5392033at2759"/>
<protein>
    <submittedName>
        <fullName evidence="5">Uncharacterized protein</fullName>
    </submittedName>
</protein>
<dbReference type="GeneID" id="63746740"/>
<sequence length="464" mass="51621">MSAVGQSIFFTAWGAALTNATCVDSSSTTEWGYLLAPYLENALRHADRYTPDDIQKHVGFFLHHIAPYLGLAPIANTINDQTSYTPQYPSAMANDLTPFELSLCWKSLKQEYKPIVRFVNDIIPSTGERTRSASLSTAITVIDTLEEVARDNDSSTLKLQVLPELWKQITETLYSHEAIVHPLGTCSQCGSSSTFVGFDLAPSVLSSKFYWLLPSCQNTPEVLSLMDKVFSACGLTNDYFASSTFLTPWHQIRTHIETNHSTLRPRMLSLDATQFPAPRIKIYTRSLFDKTAAFDDWERHLNLGGVVSYPDDFRATSSDLWTSLAENPREWAESRPNAGPKHNLVLYELTTSSPSSSGEKGDLGRKLSCKPYIMCQEIPRPDSFIAKQLLRHCKLAAHASILKAFAEASQPTNFISEIGLAPRTEGTEVSIYLNPAFFSRQAWGVAGDGYMTKHRITLPAKTDV</sequence>
<dbReference type="Proteomes" id="UP000184383">
    <property type="component" value="Unassembled WGS sequence"/>
</dbReference>
<keyword evidence="6" id="KW-1185">Reference proteome</keyword>
<feature type="signal peptide" evidence="4">
    <location>
        <begin position="1"/>
        <end position="20"/>
    </location>
</feature>
<evidence type="ECO:0000256" key="3">
    <source>
        <dbReference type="ARBA" id="ARBA00022679"/>
    </source>
</evidence>
<comment type="pathway">
    <text evidence="1">Secondary metabolite biosynthesis.</text>
</comment>
<dbReference type="SFLD" id="SFLDS00036">
    <property type="entry name" value="Aromatic_Prenyltransferase"/>
    <property type="match status" value="1"/>
</dbReference>
<dbReference type="VEuPathDB" id="FungiDB:ASPWEDRAFT_172128"/>
<dbReference type="AlphaFoldDB" id="A0A1L9RK84"/>
<gene>
    <name evidence="5" type="ORF">ASPWEDRAFT_172128</name>
</gene>
<dbReference type="GO" id="GO:0016765">
    <property type="term" value="F:transferase activity, transferring alkyl or aryl (other than methyl) groups"/>
    <property type="evidence" value="ECO:0007669"/>
    <property type="project" value="InterPro"/>
</dbReference>
<evidence type="ECO:0000313" key="5">
    <source>
        <dbReference type="EMBL" id="OJJ35314.1"/>
    </source>
</evidence>
<evidence type="ECO:0000256" key="4">
    <source>
        <dbReference type="SAM" id="SignalP"/>
    </source>
</evidence>
<dbReference type="PANTHER" id="PTHR40627:SF4">
    <property type="entry name" value="PRENYLTRANSFERASE ASQH1-RELATED"/>
    <property type="match status" value="1"/>
</dbReference>
<proteinExistence type="inferred from homology"/>
<keyword evidence="4" id="KW-0732">Signal</keyword>
<dbReference type="InterPro" id="IPR033964">
    <property type="entry name" value="ABBA"/>
</dbReference>
<reference evidence="6" key="1">
    <citation type="journal article" date="2017" name="Genome Biol.">
        <title>Comparative genomics reveals high biological diversity and specific adaptations in the industrially and medically important fungal genus Aspergillus.</title>
        <authorList>
            <person name="de Vries R.P."/>
            <person name="Riley R."/>
            <person name="Wiebenga A."/>
            <person name="Aguilar-Osorio G."/>
            <person name="Amillis S."/>
            <person name="Uchima C.A."/>
            <person name="Anderluh G."/>
            <person name="Asadollahi M."/>
            <person name="Askin M."/>
            <person name="Barry K."/>
            <person name="Battaglia E."/>
            <person name="Bayram O."/>
            <person name="Benocci T."/>
            <person name="Braus-Stromeyer S.A."/>
            <person name="Caldana C."/>
            <person name="Canovas D."/>
            <person name="Cerqueira G.C."/>
            <person name="Chen F."/>
            <person name="Chen W."/>
            <person name="Choi C."/>
            <person name="Clum A."/>
            <person name="Dos Santos R.A."/>
            <person name="Damasio A.R."/>
            <person name="Diallinas G."/>
            <person name="Emri T."/>
            <person name="Fekete E."/>
            <person name="Flipphi M."/>
            <person name="Freyberg S."/>
            <person name="Gallo A."/>
            <person name="Gournas C."/>
            <person name="Habgood R."/>
            <person name="Hainaut M."/>
            <person name="Harispe M.L."/>
            <person name="Henrissat B."/>
            <person name="Hilden K.S."/>
            <person name="Hope R."/>
            <person name="Hossain A."/>
            <person name="Karabika E."/>
            <person name="Karaffa L."/>
            <person name="Karanyi Z."/>
            <person name="Krasevec N."/>
            <person name="Kuo A."/>
            <person name="Kusch H."/>
            <person name="LaButti K."/>
            <person name="Lagendijk E.L."/>
            <person name="Lapidus A."/>
            <person name="Levasseur A."/>
            <person name="Lindquist E."/>
            <person name="Lipzen A."/>
            <person name="Logrieco A.F."/>
            <person name="MacCabe A."/>
            <person name="Maekelae M.R."/>
            <person name="Malavazi I."/>
            <person name="Melin P."/>
            <person name="Meyer V."/>
            <person name="Mielnichuk N."/>
            <person name="Miskei M."/>
            <person name="Molnar A.P."/>
            <person name="Mule G."/>
            <person name="Ngan C.Y."/>
            <person name="Orejas M."/>
            <person name="Orosz E."/>
            <person name="Ouedraogo J.P."/>
            <person name="Overkamp K.M."/>
            <person name="Park H.-S."/>
            <person name="Perrone G."/>
            <person name="Piumi F."/>
            <person name="Punt P.J."/>
            <person name="Ram A.F."/>
            <person name="Ramon A."/>
            <person name="Rauscher S."/>
            <person name="Record E."/>
            <person name="Riano-Pachon D.M."/>
            <person name="Robert V."/>
            <person name="Roehrig J."/>
            <person name="Ruller R."/>
            <person name="Salamov A."/>
            <person name="Salih N.S."/>
            <person name="Samson R.A."/>
            <person name="Sandor E."/>
            <person name="Sanguinetti M."/>
            <person name="Schuetze T."/>
            <person name="Sepcic K."/>
            <person name="Shelest E."/>
            <person name="Sherlock G."/>
            <person name="Sophianopoulou V."/>
            <person name="Squina F.M."/>
            <person name="Sun H."/>
            <person name="Susca A."/>
            <person name="Todd R.B."/>
            <person name="Tsang A."/>
            <person name="Unkles S.E."/>
            <person name="van de Wiele N."/>
            <person name="van Rossen-Uffink D."/>
            <person name="Oliveira J.V."/>
            <person name="Vesth T.C."/>
            <person name="Visser J."/>
            <person name="Yu J.-H."/>
            <person name="Zhou M."/>
            <person name="Andersen M.R."/>
            <person name="Archer D.B."/>
            <person name="Baker S.E."/>
            <person name="Benoit I."/>
            <person name="Brakhage A.A."/>
            <person name="Braus G.H."/>
            <person name="Fischer R."/>
            <person name="Frisvad J.C."/>
            <person name="Goldman G.H."/>
            <person name="Houbraken J."/>
            <person name="Oakley B."/>
            <person name="Pocsi I."/>
            <person name="Scazzocchio C."/>
            <person name="Seiboth B."/>
            <person name="vanKuyk P.A."/>
            <person name="Wortman J."/>
            <person name="Dyer P.S."/>
            <person name="Grigoriev I.V."/>
        </authorList>
    </citation>
    <scope>NUCLEOTIDE SEQUENCE [LARGE SCALE GENOMIC DNA]</scope>
    <source>
        <strain evidence="6">DTO 134E9</strain>
    </source>
</reference>
<dbReference type="RefSeq" id="XP_040688990.1">
    <property type="nucleotide sequence ID" value="XM_040830892.1"/>
</dbReference>
<accession>A0A1L9RK84</accession>
<feature type="chain" id="PRO_5013018996" evidence="4">
    <location>
        <begin position="21"/>
        <end position="464"/>
    </location>
</feature>
<dbReference type="PANTHER" id="PTHR40627">
    <property type="entry name" value="INDOLE PRENYLTRANSFERASE TDIB-RELATED"/>
    <property type="match status" value="1"/>
</dbReference>
<keyword evidence="3" id="KW-0808">Transferase</keyword>
<dbReference type="Pfam" id="PF11991">
    <property type="entry name" value="Trp_DMAT"/>
    <property type="match status" value="1"/>
</dbReference>
<organism evidence="5 6">
    <name type="scientific">Aspergillus wentii DTO 134E9</name>
    <dbReference type="NCBI Taxonomy" id="1073089"/>
    <lineage>
        <taxon>Eukaryota</taxon>
        <taxon>Fungi</taxon>
        <taxon>Dikarya</taxon>
        <taxon>Ascomycota</taxon>
        <taxon>Pezizomycotina</taxon>
        <taxon>Eurotiomycetes</taxon>
        <taxon>Eurotiomycetidae</taxon>
        <taxon>Eurotiales</taxon>
        <taxon>Aspergillaceae</taxon>
        <taxon>Aspergillus</taxon>
        <taxon>Aspergillus subgen. Cremei</taxon>
    </lineage>
</organism>
<evidence type="ECO:0000313" key="6">
    <source>
        <dbReference type="Proteomes" id="UP000184383"/>
    </source>
</evidence>
<dbReference type="InterPro" id="IPR017795">
    <property type="entry name" value="ABBA_NscD-like"/>
</dbReference>
<evidence type="ECO:0000256" key="2">
    <source>
        <dbReference type="ARBA" id="ARBA00010209"/>
    </source>
</evidence>
<comment type="similarity">
    <text evidence="2">Belongs to the tryptophan dimethylallyltransferase family.</text>
</comment>
<dbReference type="GO" id="GO:0009820">
    <property type="term" value="P:alkaloid metabolic process"/>
    <property type="evidence" value="ECO:0007669"/>
    <property type="project" value="InterPro"/>
</dbReference>
<evidence type="ECO:0000256" key="1">
    <source>
        <dbReference type="ARBA" id="ARBA00005179"/>
    </source>
</evidence>
<name>A0A1L9RK84_ASPWE</name>